<sequence>MQNRLLFLFAIILCSFKNSFSQQKEQDSVWVSIYTTDSVTRYSKKFPYSGLFVKSIQLPAIDKKDYKKDFISLVKTDKQLLEQSLLNQSYSPEEIKGTTLQKKLREFEQLSYPFSSVITQALAEQIAIPNSESILVSYKGNVFKESKKTKTLNTNHAFLKINKHDSIVFNEQLYLRSRLLDFIVGNNSRSINNTEWILKAYNEKVEVLPYLSNYDNQFMRLEGTYSLISKLIPAYKHFSNYTVKIKDIKKISKELIGFDVNVLSTLSYEEWMSEVDFVKKNLTDLQIDSIKKKLPYTIKDRATEQLFEVLKGRIKNLELIATEYYNLISPHKIVKASNNSNIIVVNRKSNGVTNVNIYNEKEGKKSPINSYSFTKKNTKSIWVYGLDGSDYFEVNGESKLAIPISLIGGNHLDKYEINNGRGITIYDTKKQTNIVRSHKAKKVLFNDGYLVDNSLVKYKHSSYKISPVLGANPDDGIFIGALNTLRVNNFERNPFTQNHELEGVFYLGQIGFKLRYTGEVVNLVKDNNAFVSVGYQSPNYSTNFFGFGNETPNFDDNLKLKYNRVRMSVLNTQLGLVRKKKRYEAKVNFFLESIKVDKTPERFVSSETLFFPDDEFFDLKNYIGLNLGFKYKKIKLIEDLKLVPNLSVKSAVNLKDTQKIVTSIQPDVMLSYPVYKDKVWVDARLNYNYVFGKHLEFYQAASIGGNNGLRGYRNQRFTGQSSLFSNSDIKWYVKDLKSDVLPLQFGLISGFDAGRVWLAGESSNKLHTSYGAGFWLQSANLLKGSLMTFGSSEGIRFNFSVSFGL</sequence>
<organism evidence="1 2">
    <name type="scientific">Pseudofulvibacter geojedonensis</name>
    <dbReference type="NCBI Taxonomy" id="1123758"/>
    <lineage>
        <taxon>Bacteria</taxon>
        <taxon>Pseudomonadati</taxon>
        <taxon>Bacteroidota</taxon>
        <taxon>Flavobacteriia</taxon>
        <taxon>Flavobacteriales</taxon>
        <taxon>Flavobacteriaceae</taxon>
        <taxon>Pseudofulvibacter</taxon>
    </lineage>
</organism>
<evidence type="ECO:0008006" key="3">
    <source>
        <dbReference type="Google" id="ProtNLM"/>
    </source>
</evidence>
<reference evidence="2" key="1">
    <citation type="journal article" date="2019" name="Int. J. Syst. Evol. Microbiol.">
        <title>The Global Catalogue of Microorganisms (GCM) 10K type strain sequencing project: providing services to taxonomists for standard genome sequencing and annotation.</title>
        <authorList>
            <consortium name="The Broad Institute Genomics Platform"/>
            <consortium name="The Broad Institute Genome Sequencing Center for Infectious Disease"/>
            <person name="Wu L."/>
            <person name="Ma J."/>
        </authorList>
    </citation>
    <scope>NUCLEOTIDE SEQUENCE [LARGE SCALE GENOMIC DNA]</scope>
    <source>
        <strain evidence="2">CCUG 62114</strain>
    </source>
</reference>
<evidence type="ECO:0000313" key="1">
    <source>
        <dbReference type="EMBL" id="MFD0962858.1"/>
    </source>
</evidence>
<accession>A0ABW3HZB6</accession>
<dbReference type="RefSeq" id="WP_377712944.1">
    <property type="nucleotide sequence ID" value="NZ_JBHTJM010000002.1"/>
</dbReference>
<evidence type="ECO:0000313" key="2">
    <source>
        <dbReference type="Proteomes" id="UP001596997"/>
    </source>
</evidence>
<dbReference type="Proteomes" id="UP001596997">
    <property type="component" value="Unassembled WGS sequence"/>
</dbReference>
<protein>
    <recommendedName>
        <fullName evidence="3">Haemolysin activator HlyB C-terminal domain-containing protein</fullName>
    </recommendedName>
</protein>
<keyword evidence="2" id="KW-1185">Reference proteome</keyword>
<comment type="caution">
    <text evidence="1">The sequence shown here is derived from an EMBL/GenBank/DDBJ whole genome shotgun (WGS) entry which is preliminary data.</text>
</comment>
<dbReference type="EMBL" id="JBHTJM010000002">
    <property type="protein sequence ID" value="MFD0962858.1"/>
    <property type="molecule type" value="Genomic_DNA"/>
</dbReference>
<proteinExistence type="predicted"/>
<gene>
    <name evidence="1" type="ORF">ACFQ1O_02425</name>
</gene>
<dbReference type="Gene3D" id="2.40.160.50">
    <property type="entry name" value="membrane protein fhac: a member of the omp85/tpsb transporter family"/>
    <property type="match status" value="1"/>
</dbReference>
<name>A0ABW3HZB6_9FLAO</name>